<dbReference type="InterPro" id="IPR050654">
    <property type="entry name" value="AChE-related_enzymes"/>
</dbReference>
<evidence type="ECO:0000313" key="5">
    <source>
        <dbReference type="EMBL" id="GAA3972757.1"/>
    </source>
</evidence>
<feature type="signal peptide" evidence="3">
    <location>
        <begin position="1"/>
        <end position="22"/>
    </location>
</feature>
<accession>A0ABP7PWW1</accession>
<evidence type="ECO:0000256" key="1">
    <source>
        <dbReference type="ARBA" id="ARBA00005964"/>
    </source>
</evidence>
<dbReference type="Proteomes" id="UP001501081">
    <property type="component" value="Unassembled WGS sequence"/>
</dbReference>
<dbReference type="Pfam" id="PF00135">
    <property type="entry name" value="COesterase"/>
    <property type="match status" value="1"/>
</dbReference>
<dbReference type="RefSeq" id="WP_344767773.1">
    <property type="nucleotide sequence ID" value="NZ_BAABAK010000015.1"/>
</dbReference>
<dbReference type="InterPro" id="IPR002018">
    <property type="entry name" value="CarbesteraseB"/>
</dbReference>
<dbReference type="PROSITE" id="PS00941">
    <property type="entry name" value="CARBOXYLESTERASE_B_2"/>
    <property type="match status" value="1"/>
</dbReference>
<comment type="similarity">
    <text evidence="1 3">Belongs to the type-B carboxylesterase/lipase family.</text>
</comment>
<comment type="caution">
    <text evidence="5">The sequence shown here is derived from an EMBL/GenBank/DDBJ whole genome shotgun (WGS) entry which is preliminary data.</text>
</comment>
<evidence type="ECO:0000256" key="3">
    <source>
        <dbReference type="RuleBase" id="RU361235"/>
    </source>
</evidence>
<dbReference type="EC" id="3.1.1.-" evidence="3"/>
<sequence length="523" mass="57987">MIKIKKYTTLLLLLFSVSHAFAQSKITKDETLVTLKEGKIKGAILSSSVVAFKGIPYAEAPIGELRWRSPVPKKNWNGIKNAVAFGSRSPQRNSYDDMVFRSDEESEDCLYLNIWKPRVADGKSLPVVVYFHGGGFSSGDGSEPRYDGESMASKGVIFITINYRLSVFGFLAHTSLSKESKRGSSGNYGLQDQNEALRWVKRNISAFGGNSDQITIAGESAGSMSVSAQMCSPLSKGLFQGAIGQSGSVLGFEPPVSLANAEKIGAEFAKACGANSIDELRKIPTKELLKRSKDYWFPLTIDGYFFKEQPLITYSYGRQMDVPLLAGWNSAERSRNTILSNQKPTVENYKAGVEKLFMSKSKEILSLYPATADEQVAQLATDLSSDRFISYSTWKWIDVHSKTNGYPVYRYLFSRKRPAFIGQGSHNADVMGAVHASDIEYALGNLNLNKSYNWESEDFETSKVFQSYLVNFIKSGNPNGDGLPRWFGLQSSIPKVMIIDNDSKSIPEKNGKRYMQLDGILNP</sequence>
<evidence type="ECO:0000313" key="6">
    <source>
        <dbReference type="Proteomes" id="UP001501081"/>
    </source>
</evidence>
<evidence type="ECO:0000256" key="2">
    <source>
        <dbReference type="ARBA" id="ARBA00022801"/>
    </source>
</evidence>
<reference evidence="6" key="1">
    <citation type="journal article" date="2019" name="Int. J. Syst. Evol. Microbiol.">
        <title>The Global Catalogue of Microorganisms (GCM) 10K type strain sequencing project: providing services to taxonomists for standard genome sequencing and annotation.</title>
        <authorList>
            <consortium name="The Broad Institute Genomics Platform"/>
            <consortium name="The Broad Institute Genome Sequencing Center for Infectious Disease"/>
            <person name="Wu L."/>
            <person name="Ma J."/>
        </authorList>
    </citation>
    <scope>NUCLEOTIDE SEQUENCE [LARGE SCALE GENOMIC DNA]</scope>
    <source>
        <strain evidence="6">JCM 17338</strain>
    </source>
</reference>
<feature type="domain" description="Carboxylesterase type B" evidence="4">
    <location>
        <begin position="30"/>
        <end position="508"/>
    </location>
</feature>
<dbReference type="InterPro" id="IPR029058">
    <property type="entry name" value="AB_hydrolase_fold"/>
</dbReference>
<keyword evidence="2 3" id="KW-0378">Hydrolase</keyword>
<dbReference type="PROSITE" id="PS00122">
    <property type="entry name" value="CARBOXYLESTERASE_B_1"/>
    <property type="match status" value="1"/>
</dbReference>
<organism evidence="5 6">
    <name type="scientific">Pedobacter ginsengiterrae</name>
    <dbReference type="NCBI Taxonomy" id="871696"/>
    <lineage>
        <taxon>Bacteria</taxon>
        <taxon>Pseudomonadati</taxon>
        <taxon>Bacteroidota</taxon>
        <taxon>Sphingobacteriia</taxon>
        <taxon>Sphingobacteriales</taxon>
        <taxon>Sphingobacteriaceae</taxon>
        <taxon>Pedobacter</taxon>
    </lineage>
</organism>
<dbReference type="PANTHER" id="PTHR43918:SF4">
    <property type="entry name" value="CARBOXYLIC ESTER HYDROLASE"/>
    <property type="match status" value="1"/>
</dbReference>
<dbReference type="InterPro" id="IPR019826">
    <property type="entry name" value="Carboxylesterase_B_AS"/>
</dbReference>
<proteinExistence type="inferred from homology"/>
<keyword evidence="3" id="KW-0732">Signal</keyword>
<evidence type="ECO:0000259" key="4">
    <source>
        <dbReference type="Pfam" id="PF00135"/>
    </source>
</evidence>
<dbReference type="EMBL" id="BAABAK010000015">
    <property type="protein sequence ID" value="GAA3972757.1"/>
    <property type="molecule type" value="Genomic_DNA"/>
</dbReference>
<dbReference type="SUPFAM" id="SSF53474">
    <property type="entry name" value="alpha/beta-Hydrolases"/>
    <property type="match status" value="1"/>
</dbReference>
<dbReference type="InterPro" id="IPR019819">
    <property type="entry name" value="Carboxylesterase_B_CS"/>
</dbReference>
<protein>
    <recommendedName>
        <fullName evidence="3">Carboxylic ester hydrolase</fullName>
        <ecNumber evidence="3">3.1.1.-</ecNumber>
    </recommendedName>
</protein>
<dbReference type="PANTHER" id="PTHR43918">
    <property type="entry name" value="ACETYLCHOLINESTERASE"/>
    <property type="match status" value="1"/>
</dbReference>
<name>A0ABP7PWW1_9SPHI</name>
<keyword evidence="6" id="KW-1185">Reference proteome</keyword>
<feature type="chain" id="PRO_5044954001" description="Carboxylic ester hydrolase" evidence="3">
    <location>
        <begin position="23"/>
        <end position="523"/>
    </location>
</feature>
<dbReference type="Gene3D" id="3.40.50.1820">
    <property type="entry name" value="alpha/beta hydrolase"/>
    <property type="match status" value="1"/>
</dbReference>
<gene>
    <name evidence="5" type="ORF">GCM10022246_26340</name>
</gene>